<dbReference type="InterPro" id="IPR013815">
    <property type="entry name" value="ATP_grasp_subdomain_1"/>
</dbReference>
<protein>
    <recommendedName>
        <fullName evidence="5">Pyruvate,water dikinase</fullName>
    </recommendedName>
</protein>
<evidence type="ECO:0000313" key="3">
    <source>
        <dbReference type="EMBL" id="QQD19182.1"/>
    </source>
</evidence>
<evidence type="ECO:0000259" key="1">
    <source>
        <dbReference type="Pfam" id="PF00391"/>
    </source>
</evidence>
<evidence type="ECO:0008006" key="5">
    <source>
        <dbReference type="Google" id="ProtNLM"/>
    </source>
</evidence>
<dbReference type="Proteomes" id="UP000596063">
    <property type="component" value="Chromosome"/>
</dbReference>
<dbReference type="PANTHER" id="PTHR43615">
    <property type="entry name" value="PHOSPHOENOLPYRUVATE SYNTHASE-RELATED"/>
    <property type="match status" value="1"/>
</dbReference>
<dbReference type="Pfam" id="PF00391">
    <property type="entry name" value="PEP-utilizers"/>
    <property type="match status" value="1"/>
</dbReference>
<proteinExistence type="predicted"/>
<evidence type="ECO:0000313" key="4">
    <source>
        <dbReference type="Proteomes" id="UP000596063"/>
    </source>
</evidence>
<feature type="domain" description="PEP-utilising enzyme mobile" evidence="1">
    <location>
        <begin position="724"/>
        <end position="794"/>
    </location>
</feature>
<dbReference type="Gene3D" id="3.50.30.10">
    <property type="entry name" value="Phosphohistidine domain"/>
    <property type="match status" value="1"/>
</dbReference>
<dbReference type="InterPro" id="IPR002192">
    <property type="entry name" value="PPDK_AMP/ATP-bd"/>
</dbReference>
<evidence type="ECO:0000259" key="2">
    <source>
        <dbReference type="Pfam" id="PF01326"/>
    </source>
</evidence>
<dbReference type="Gene3D" id="3.30.1490.20">
    <property type="entry name" value="ATP-grasp fold, A domain"/>
    <property type="match status" value="1"/>
</dbReference>
<dbReference type="RefSeq" id="WP_198570667.1">
    <property type="nucleotide sequence ID" value="NZ_CP066167.1"/>
</dbReference>
<name>A0A7T4R2W7_9GAMM</name>
<dbReference type="AlphaFoldDB" id="A0A7T4R2W7"/>
<dbReference type="GO" id="GO:0016301">
    <property type="term" value="F:kinase activity"/>
    <property type="evidence" value="ECO:0007669"/>
    <property type="project" value="InterPro"/>
</dbReference>
<dbReference type="InterPro" id="IPR036637">
    <property type="entry name" value="Phosphohistidine_dom_sf"/>
</dbReference>
<dbReference type="GO" id="GO:0005524">
    <property type="term" value="F:ATP binding"/>
    <property type="evidence" value="ECO:0007669"/>
    <property type="project" value="InterPro"/>
</dbReference>
<feature type="domain" description="Pyruvate phosphate dikinase AMP/ATP-binding" evidence="2">
    <location>
        <begin position="59"/>
        <end position="203"/>
    </location>
</feature>
<dbReference type="InterPro" id="IPR051549">
    <property type="entry name" value="PEP_Utilizing_Enz"/>
</dbReference>
<dbReference type="SUPFAM" id="SSF52009">
    <property type="entry name" value="Phosphohistidine domain"/>
    <property type="match status" value="1"/>
</dbReference>
<dbReference type="SUPFAM" id="SSF56059">
    <property type="entry name" value="Glutathione synthetase ATP-binding domain-like"/>
    <property type="match status" value="1"/>
</dbReference>
<gene>
    <name evidence="3" type="ORF">I6N98_04825</name>
</gene>
<dbReference type="EMBL" id="CP066167">
    <property type="protein sequence ID" value="QQD19182.1"/>
    <property type="molecule type" value="Genomic_DNA"/>
</dbReference>
<dbReference type="PANTHER" id="PTHR43615:SF1">
    <property type="entry name" value="PPDK_N DOMAIN-CONTAINING PROTEIN"/>
    <property type="match status" value="1"/>
</dbReference>
<accession>A0A7T4R2W7</accession>
<keyword evidence="4" id="KW-1185">Reference proteome</keyword>
<organism evidence="3 4">
    <name type="scientific">Spongiibacter nanhainus</name>
    <dbReference type="NCBI Taxonomy" id="2794344"/>
    <lineage>
        <taxon>Bacteria</taxon>
        <taxon>Pseudomonadati</taxon>
        <taxon>Pseudomonadota</taxon>
        <taxon>Gammaproteobacteria</taxon>
        <taxon>Cellvibrionales</taxon>
        <taxon>Spongiibacteraceae</taxon>
        <taxon>Spongiibacter</taxon>
    </lineage>
</organism>
<dbReference type="Pfam" id="PF01326">
    <property type="entry name" value="PPDK_N"/>
    <property type="match status" value="1"/>
</dbReference>
<dbReference type="InterPro" id="IPR008279">
    <property type="entry name" value="PEP-util_enz_mobile_dom"/>
</dbReference>
<dbReference type="Gene3D" id="3.30.470.20">
    <property type="entry name" value="ATP-grasp fold, B domain"/>
    <property type="match status" value="2"/>
</dbReference>
<reference evidence="3 4" key="1">
    <citation type="submission" date="2020-12" db="EMBL/GenBank/DDBJ databases">
        <authorList>
            <person name="Shan Y."/>
        </authorList>
    </citation>
    <scope>NUCLEOTIDE SEQUENCE [LARGE SCALE GENOMIC DNA]</scope>
    <source>
        <strain evidence="4">csc3.9</strain>
    </source>
</reference>
<sequence length="799" mass="86252">MLSTASSIQWLNASGDEATPDDTLGGKAQGLRRLSQWGLTVPNGFVILNAERGIYPLNLEECYRQLGSGKVAVRSSALGEDGANTSFAGQYESVLNVEGLEALHRAIDHCVESLSSQRASAYQQQQRSTNLDHTIQMNVLVQTMVEASAAGVVFTVDPVSGRHDRLVVDAIQGLGEALVSGEATPDHYEFDRDGQLVYSELIGDTPILSEALCKTLCNQAQQAVAKAGHPLDLEWAIDQRGQIFWLQARPITTIGSDLNELDTPIKPDDVVTRCNVGEMMPGASCPLTFSTTGRGIENGMQHMHVSYAGRPSVNDEWTQIAMSHGRLFINLSGSLAAAATVLGVDAKSMGYSVCGGLVEELKEPPKKSWPRRLLGTLRLLRYLQTADSAIAKFAQKAGTFSLPVSGTSHELAAALDSKLPFYSEANAVHLQSSTTSGFASNILQAMISGGQESTPAQQAEAARLMAGANGVESAVLVEQLDAITDQIADSPTEAQLFVDASPTDAIDCLLNTRPEIRSAYQGFLERHGHRGYRELCMREPCWADNPESLVATMQASVAARLSGAAKSTRPPAVDVSSLSRGLRWILPKAHNAIRRREATKSLLVDIANRFKRCYRALGQQLVREGKLEDADQVFFFTHDELMTFVQGKADVATWQQKTKARRVALEFQNRLEFEEICVGKPVPIDTRLRNQHQDGAIVGRPVSSGIVEATARVAFTVAEAAALKPGEILVAPITDVGWTPYFNMISGLITDVGSSVSHGAVIAREYGLPAIVNTRVATQRIKTGDKVHLNADTGVVTLP</sequence>
<dbReference type="KEGG" id="snan:I6N98_04825"/>